<dbReference type="HOGENOM" id="CLU_1817738_0_0_1"/>
<evidence type="ECO:0000256" key="1">
    <source>
        <dbReference type="SAM" id="Phobius"/>
    </source>
</evidence>
<keyword evidence="1" id="KW-0472">Membrane</keyword>
<dbReference type="KEGG" id="dpx:DAPPUDRAFT_251946"/>
<gene>
    <name evidence="2" type="ORF">DAPPUDRAFT_251946</name>
</gene>
<proteinExistence type="predicted"/>
<dbReference type="InParanoid" id="E9H1A6"/>
<organism evidence="2 3">
    <name type="scientific">Daphnia pulex</name>
    <name type="common">Water flea</name>
    <dbReference type="NCBI Taxonomy" id="6669"/>
    <lineage>
        <taxon>Eukaryota</taxon>
        <taxon>Metazoa</taxon>
        <taxon>Ecdysozoa</taxon>
        <taxon>Arthropoda</taxon>
        <taxon>Crustacea</taxon>
        <taxon>Branchiopoda</taxon>
        <taxon>Diplostraca</taxon>
        <taxon>Cladocera</taxon>
        <taxon>Anomopoda</taxon>
        <taxon>Daphniidae</taxon>
        <taxon>Daphnia</taxon>
    </lineage>
</organism>
<evidence type="ECO:0000313" key="2">
    <source>
        <dbReference type="EMBL" id="EFX74410.1"/>
    </source>
</evidence>
<feature type="transmembrane region" description="Helical" evidence="1">
    <location>
        <begin position="78"/>
        <end position="101"/>
    </location>
</feature>
<dbReference type="Proteomes" id="UP000000305">
    <property type="component" value="Unassembled WGS sequence"/>
</dbReference>
<accession>E9H1A6</accession>
<keyword evidence="3" id="KW-1185">Reference proteome</keyword>
<protein>
    <submittedName>
        <fullName evidence="2">Uncharacterized protein</fullName>
    </submittedName>
</protein>
<dbReference type="AlphaFoldDB" id="E9H1A6"/>
<dbReference type="EMBL" id="GL732583">
    <property type="protein sequence ID" value="EFX74410.1"/>
    <property type="molecule type" value="Genomic_DNA"/>
</dbReference>
<keyword evidence="1" id="KW-1133">Transmembrane helix</keyword>
<name>E9H1A6_DAPPU</name>
<sequence length="142" mass="15284">MESSVIIGDQHVNNANTSAVNMAAAQSFLVNQTAGILFLAVQQDQSAVASANEMVLRTSATIDVVAQQHSRCCKLTEGVYTIMGCISVTLFFLGVATIKFLGKSDCERHQQEYIKSLAAITQQPSANLNLLHQTASSSSDRY</sequence>
<evidence type="ECO:0000313" key="3">
    <source>
        <dbReference type="Proteomes" id="UP000000305"/>
    </source>
</evidence>
<keyword evidence="1" id="KW-0812">Transmembrane</keyword>
<reference evidence="2 3" key="1">
    <citation type="journal article" date="2011" name="Science">
        <title>The ecoresponsive genome of Daphnia pulex.</title>
        <authorList>
            <person name="Colbourne J.K."/>
            <person name="Pfrender M.E."/>
            <person name="Gilbert D."/>
            <person name="Thomas W.K."/>
            <person name="Tucker A."/>
            <person name="Oakley T.H."/>
            <person name="Tokishita S."/>
            <person name="Aerts A."/>
            <person name="Arnold G.J."/>
            <person name="Basu M.K."/>
            <person name="Bauer D.J."/>
            <person name="Caceres C.E."/>
            <person name="Carmel L."/>
            <person name="Casola C."/>
            <person name="Choi J.H."/>
            <person name="Detter J.C."/>
            <person name="Dong Q."/>
            <person name="Dusheyko S."/>
            <person name="Eads B.D."/>
            <person name="Frohlich T."/>
            <person name="Geiler-Samerotte K.A."/>
            <person name="Gerlach D."/>
            <person name="Hatcher P."/>
            <person name="Jogdeo S."/>
            <person name="Krijgsveld J."/>
            <person name="Kriventseva E.V."/>
            <person name="Kultz D."/>
            <person name="Laforsch C."/>
            <person name="Lindquist E."/>
            <person name="Lopez J."/>
            <person name="Manak J.R."/>
            <person name="Muller J."/>
            <person name="Pangilinan J."/>
            <person name="Patwardhan R.P."/>
            <person name="Pitluck S."/>
            <person name="Pritham E.J."/>
            <person name="Rechtsteiner A."/>
            <person name="Rho M."/>
            <person name="Rogozin I.B."/>
            <person name="Sakarya O."/>
            <person name="Salamov A."/>
            <person name="Schaack S."/>
            <person name="Shapiro H."/>
            <person name="Shiga Y."/>
            <person name="Skalitzky C."/>
            <person name="Smith Z."/>
            <person name="Souvorov A."/>
            <person name="Sung W."/>
            <person name="Tang Z."/>
            <person name="Tsuchiya D."/>
            <person name="Tu H."/>
            <person name="Vos H."/>
            <person name="Wang M."/>
            <person name="Wolf Y.I."/>
            <person name="Yamagata H."/>
            <person name="Yamada T."/>
            <person name="Ye Y."/>
            <person name="Shaw J.R."/>
            <person name="Andrews J."/>
            <person name="Crease T.J."/>
            <person name="Tang H."/>
            <person name="Lucas S.M."/>
            <person name="Robertson H.M."/>
            <person name="Bork P."/>
            <person name="Koonin E.V."/>
            <person name="Zdobnov E.M."/>
            <person name="Grigoriev I.V."/>
            <person name="Lynch M."/>
            <person name="Boore J.L."/>
        </authorList>
    </citation>
    <scope>NUCLEOTIDE SEQUENCE [LARGE SCALE GENOMIC DNA]</scope>
</reference>